<dbReference type="InterPro" id="IPR039310">
    <property type="entry name" value="UBALD1/2"/>
</dbReference>
<sequence>MSVNMDELKHQVMINQFVLTAGCAADQAKQLLQAAHWQFEDAPGLGRAGPAPSPPRVPQGWDEGSRGPRAQPPRACGSEGLRAGVFTYMCICIYVRAALRVGMLACVSTRSAPGPRVRRVCVPSTHTSPFCRWCPRVYTDECNGGVLEPHTTAPAVHLCTPLQSRVRVPSSCWQGTFPARCTKWCTRFSSFQPAGQEVGLPQSGPHSPGLPDP</sequence>
<dbReference type="Proteomes" id="UP000694910">
    <property type="component" value="Unplaced"/>
</dbReference>
<gene>
    <name evidence="4 5" type="primary">LOC101394170</name>
</gene>
<dbReference type="CDD" id="cd14343">
    <property type="entry name" value="UBA_F100B_like"/>
    <property type="match status" value="1"/>
</dbReference>
<reference evidence="4 5" key="1">
    <citation type="submission" date="2025-05" db="UniProtKB">
        <authorList>
            <consortium name="RefSeq"/>
        </authorList>
    </citation>
    <scope>IDENTIFICATION</scope>
</reference>
<dbReference type="PANTHER" id="PTHR31993:SF5">
    <property type="entry name" value="UBA-LIKE DOMAIN-CONTAINING PROTEIN 1"/>
    <property type="match status" value="1"/>
</dbReference>
<dbReference type="Pfam" id="PF22566">
    <property type="entry name" value="UBA_8"/>
    <property type="match status" value="1"/>
</dbReference>
<protein>
    <submittedName>
        <fullName evidence="4 5">UBA-like domain-containing protein 1 isoform X1</fullName>
    </submittedName>
</protein>
<organism evidence="3 4">
    <name type="scientific">Ceratotherium simum simum</name>
    <name type="common">Southern white rhinoceros</name>
    <dbReference type="NCBI Taxonomy" id="73337"/>
    <lineage>
        <taxon>Eukaryota</taxon>
        <taxon>Metazoa</taxon>
        <taxon>Chordata</taxon>
        <taxon>Craniata</taxon>
        <taxon>Vertebrata</taxon>
        <taxon>Euteleostomi</taxon>
        <taxon>Mammalia</taxon>
        <taxon>Eutheria</taxon>
        <taxon>Laurasiatheria</taxon>
        <taxon>Perissodactyla</taxon>
        <taxon>Rhinocerotidae</taxon>
        <taxon>Ceratotherium</taxon>
    </lineage>
</organism>
<dbReference type="RefSeq" id="XP_014648968.1">
    <property type="nucleotide sequence ID" value="XM_014793482.1"/>
</dbReference>
<dbReference type="InterPro" id="IPR054109">
    <property type="entry name" value="UBA_8"/>
</dbReference>
<dbReference type="RefSeq" id="XP_014648969.1">
    <property type="nucleotide sequence ID" value="XM_014793483.1"/>
</dbReference>
<evidence type="ECO:0000313" key="3">
    <source>
        <dbReference type="Proteomes" id="UP000694910"/>
    </source>
</evidence>
<accession>A0ABM1DAY7</accession>
<evidence type="ECO:0000259" key="2">
    <source>
        <dbReference type="Pfam" id="PF22566"/>
    </source>
</evidence>
<name>A0ABM1DAY7_CERSS</name>
<dbReference type="PANTHER" id="PTHR31993">
    <property type="entry name" value="UBA-LIKE DOMAIN-CONTAINING PROTEIN 2"/>
    <property type="match status" value="1"/>
</dbReference>
<evidence type="ECO:0000256" key="1">
    <source>
        <dbReference type="SAM" id="MobiDB-lite"/>
    </source>
</evidence>
<evidence type="ECO:0000313" key="5">
    <source>
        <dbReference type="RefSeq" id="XP_014648969.1"/>
    </source>
</evidence>
<feature type="region of interest" description="Disordered" evidence="1">
    <location>
        <begin position="43"/>
        <end position="74"/>
    </location>
</feature>
<proteinExistence type="predicted"/>
<dbReference type="GeneID" id="101394170"/>
<dbReference type="Gene3D" id="1.10.8.10">
    <property type="entry name" value="DNA helicase RuvA subunit, C-terminal domain"/>
    <property type="match status" value="1"/>
</dbReference>
<evidence type="ECO:0000313" key="4">
    <source>
        <dbReference type="RefSeq" id="XP_014648968.1"/>
    </source>
</evidence>
<feature type="domain" description="UBA-like" evidence="2">
    <location>
        <begin position="8"/>
        <end position="42"/>
    </location>
</feature>
<keyword evidence="3" id="KW-1185">Reference proteome</keyword>